<reference evidence="1" key="1">
    <citation type="journal article" date="2009" name="Genome">
        <title>The first complete mitochondrial genome sequences of Amblypygi (Chelicerata: Arachnida) reveal conservation of the ancestral arthropod gene order.</title>
        <authorList>
            <person name="Fahrein K."/>
            <person name="Masta S.E."/>
            <person name="Podsiadlowski L."/>
        </authorList>
    </citation>
    <scope>NUCLEOTIDE SEQUENCE</scope>
</reference>
<proteinExistence type="predicted"/>
<evidence type="ECO:0000313" key="1">
    <source>
        <dbReference type="EMBL" id="ACI02270.1"/>
    </source>
</evidence>
<name>B5U6K2_9ARAC</name>
<dbReference type="AlphaFoldDB" id="B5U6K2"/>
<dbReference type="EMBL" id="FJ204233">
    <property type="protein sequence ID" value="ACI02270.1"/>
    <property type="molecule type" value="Genomic_DNA"/>
</dbReference>
<sequence length="51" mass="6320">MPQMAPMMWMLLMLMSTFFIILTMTKIFFFQSPYPFTHFPEYSLNQKSWTW</sequence>
<accession>B5U6K2</accession>
<gene>
    <name evidence="1" type="primary">ATP8</name>
</gene>
<protein>
    <submittedName>
        <fullName evidence="1">ATP synthase F0 subunit 8</fullName>
    </submittedName>
</protein>
<dbReference type="RefSeq" id="YP_002242156.1">
    <property type="nucleotide sequence ID" value="NC_011293.1"/>
</dbReference>
<keyword evidence="1" id="KW-0496">Mitochondrion</keyword>
<dbReference type="GeneID" id="6941173"/>
<geneLocation type="mitochondrion" evidence="1"/>
<organism evidence="1">
    <name type="scientific">Damon diadema</name>
    <dbReference type="NCBI Taxonomy" id="317680"/>
    <lineage>
        <taxon>Eukaryota</taxon>
        <taxon>Metazoa</taxon>
        <taxon>Ecdysozoa</taxon>
        <taxon>Arthropoda</taxon>
        <taxon>Chelicerata</taxon>
        <taxon>Arachnida</taxon>
        <taxon>Amblypygi</taxon>
        <taxon>Phrynichidae</taxon>
        <taxon>Damoninae</taxon>
        <taxon>Damon</taxon>
    </lineage>
</organism>
<dbReference type="CTD" id="4509"/>